<evidence type="ECO:0000256" key="4">
    <source>
        <dbReference type="ARBA" id="ARBA00022691"/>
    </source>
</evidence>
<proteinExistence type="inferred from homology"/>
<dbReference type="Proteomes" id="UP000243799">
    <property type="component" value="Unassembled WGS sequence"/>
</dbReference>
<dbReference type="Gene3D" id="3.40.50.150">
    <property type="entry name" value="Vaccinia Virus protein VP39"/>
    <property type="match status" value="2"/>
</dbReference>
<dbReference type="FunFam" id="3.40.50.150:FF:000461">
    <property type="entry name" value="Sarcosine/dimethylglycine N-methyltransferase"/>
    <property type="match status" value="1"/>
</dbReference>
<dbReference type="AlphaFoldDB" id="A0A1I1AX31"/>
<dbReference type="OrthoDB" id="279734at2"/>
<dbReference type="PANTHER" id="PTHR44068:SF11">
    <property type="entry name" value="GERANYL DIPHOSPHATE 2-C-METHYLTRANSFERASE"/>
    <property type="match status" value="1"/>
</dbReference>
<evidence type="ECO:0000256" key="1">
    <source>
        <dbReference type="ARBA" id="ARBA00008361"/>
    </source>
</evidence>
<dbReference type="Gene3D" id="3.30.46.10">
    <property type="entry name" value="Glycine N-methyltransferase, chain A, domain 1"/>
    <property type="match status" value="1"/>
</dbReference>
<dbReference type="PROSITE" id="PS51600">
    <property type="entry name" value="SAM_GNMT"/>
    <property type="match status" value="1"/>
</dbReference>
<dbReference type="SUPFAM" id="SSF53335">
    <property type="entry name" value="S-adenosyl-L-methionine-dependent methyltransferases"/>
    <property type="match status" value="2"/>
</dbReference>
<evidence type="ECO:0000256" key="3">
    <source>
        <dbReference type="ARBA" id="ARBA00022679"/>
    </source>
</evidence>
<dbReference type="GO" id="GO:0017174">
    <property type="term" value="F:glycine N-methyltransferase activity"/>
    <property type="evidence" value="ECO:0007669"/>
    <property type="project" value="InterPro"/>
</dbReference>
<dbReference type="STRING" id="490629.SAMN05216266_110218"/>
<gene>
    <name evidence="9" type="ORF">SAMN05216266_110218</name>
</gene>
<feature type="region of interest" description="Disordered" evidence="6">
    <location>
        <begin position="1"/>
        <end position="24"/>
    </location>
</feature>
<evidence type="ECO:0000313" key="10">
    <source>
        <dbReference type="Proteomes" id="UP000243799"/>
    </source>
</evidence>
<dbReference type="InterPro" id="IPR050447">
    <property type="entry name" value="Erg6_SMT_methyltransf"/>
</dbReference>
<dbReference type="InterPro" id="IPR014369">
    <property type="entry name" value="Gly/Sar_N_MeTrfase"/>
</dbReference>
<keyword evidence="2 9" id="KW-0489">Methyltransferase</keyword>
<name>A0A1I1AX31_9PSEU</name>
<feature type="domain" description="Methyltransferase type 11" evidence="7">
    <location>
        <begin position="367"/>
        <end position="465"/>
    </location>
</feature>
<evidence type="ECO:0000256" key="6">
    <source>
        <dbReference type="SAM" id="MobiDB-lite"/>
    </source>
</evidence>
<dbReference type="InterPro" id="IPR029063">
    <property type="entry name" value="SAM-dependent_MTases_sf"/>
</dbReference>
<dbReference type="CDD" id="cd02440">
    <property type="entry name" value="AdoMet_MTases"/>
    <property type="match status" value="2"/>
</dbReference>
<dbReference type="EMBL" id="FOKG01000010">
    <property type="protein sequence ID" value="SFB41956.1"/>
    <property type="molecule type" value="Genomic_DNA"/>
</dbReference>
<keyword evidence="4" id="KW-0949">S-adenosyl-L-methionine</keyword>
<dbReference type="GO" id="GO:0032259">
    <property type="term" value="P:methylation"/>
    <property type="evidence" value="ECO:0007669"/>
    <property type="project" value="UniProtKB-KW"/>
</dbReference>
<dbReference type="InterPro" id="IPR041698">
    <property type="entry name" value="Methyltransf_25"/>
</dbReference>
<dbReference type="InterPro" id="IPR013216">
    <property type="entry name" value="Methyltransf_11"/>
</dbReference>
<dbReference type="GO" id="GO:0019286">
    <property type="term" value="P:glycine betaine biosynthetic process from glycine"/>
    <property type="evidence" value="ECO:0007669"/>
    <property type="project" value="UniProtKB-ARBA"/>
</dbReference>
<keyword evidence="3 9" id="KW-0808">Transferase</keyword>
<organism evidence="9 10">
    <name type="scientific">Amycolatopsis marina</name>
    <dbReference type="NCBI Taxonomy" id="490629"/>
    <lineage>
        <taxon>Bacteria</taxon>
        <taxon>Bacillati</taxon>
        <taxon>Actinomycetota</taxon>
        <taxon>Actinomycetes</taxon>
        <taxon>Pseudonocardiales</taxon>
        <taxon>Pseudonocardiaceae</taxon>
        <taxon>Amycolatopsis</taxon>
    </lineage>
</organism>
<evidence type="ECO:0000256" key="2">
    <source>
        <dbReference type="ARBA" id="ARBA00022603"/>
    </source>
</evidence>
<comment type="pathway">
    <text evidence="5">Amine and polyamine biosynthesis; betaine biosynthesis via glycine pathway; betaine from glycine: step 3/3.</text>
</comment>
<evidence type="ECO:0000313" key="9">
    <source>
        <dbReference type="EMBL" id="SFB41956.1"/>
    </source>
</evidence>
<feature type="domain" description="Methyltransferase" evidence="8">
    <location>
        <begin position="90"/>
        <end position="188"/>
    </location>
</feature>
<dbReference type="GO" id="GO:0052729">
    <property type="term" value="F:dimethylglycine N-methyltransferase activity"/>
    <property type="evidence" value="ECO:0007669"/>
    <property type="project" value="UniProtKB-ARBA"/>
</dbReference>
<comment type="similarity">
    <text evidence="1">Belongs to the methyltransferase superfamily.</text>
</comment>
<protein>
    <submittedName>
        <fullName evidence="9">Glycine/sarcosine N-methyltransferase</fullName>
    </submittedName>
</protein>
<sequence length="573" mass="65183">MNKSTPGVTDSRPASGAGVAGGQAEPAIEAHPAQAFGDDPLLVRDTDHYTDEYVTGFVEKWDELIDWKKRYESEGRFFVDLLKSHGVKSVLDVATGTGFHSVRLIEEGFDTVSVDGSPEMLAKAFENGKNYGGHILRVVHADWRWLNRDVHGEFDAVICLGNSFTHLFSERDRRKALAEFYAVLKHDGILILDQRNYDAILDSGFTSKHAYYYCGEEVKAEPEYVDEGLARFRYSFPDQSQYHLNMYPLRKDYVRRLVREVGFQRVETYGDFQDAFSADEPDFLIHLAEKSYVEAKDERLTYSTTVNTARDYYNSQDADSFYHSVWGGEDIHVGLYDHADEDIATASRRTVERMASKLELGPNVRVLDIGSGYGGAARYLAKVYGCRVSCLNLSEVENERNRALNTEQGLADLIDVVDGSFEDLPFEDNHFDVVWSQDAMLHSGDRIRVLQEVDRVLKPRGEFVFTDPMASDTCDKIALRPILDRLHLESMGSPEFYRRELNRLGMRSIEFDDHTDQLAIHYGRVLAETERREAEIARRVSSDYLTPMKVGLRHWIDGGKAGDLTWGIFHVRA</sequence>
<dbReference type="Pfam" id="PF08241">
    <property type="entry name" value="Methyltransf_11"/>
    <property type="match status" value="1"/>
</dbReference>
<reference evidence="10" key="1">
    <citation type="submission" date="2016-10" db="EMBL/GenBank/DDBJ databases">
        <authorList>
            <person name="Varghese N."/>
            <person name="Submissions S."/>
        </authorList>
    </citation>
    <scope>NUCLEOTIDE SEQUENCE [LARGE SCALE GENOMIC DNA]</scope>
    <source>
        <strain evidence="10">CGMCC 4.3568</strain>
    </source>
</reference>
<evidence type="ECO:0000259" key="7">
    <source>
        <dbReference type="Pfam" id="PF08241"/>
    </source>
</evidence>
<dbReference type="RefSeq" id="WP_091674470.1">
    <property type="nucleotide sequence ID" value="NZ_FOKG01000010.1"/>
</dbReference>
<keyword evidence="10" id="KW-1185">Reference proteome</keyword>
<dbReference type="Pfam" id="PF13649">
    <property type="entry name" value="Methyltransf_25"/>
    <property type="match status" value="1"/>
</dbReference>
<evidence type="ECO:0000259" key="8">
    <source>
        <dbReference type="Pfam" id="PF13649"/>
    </source>
</evidence>
<dbReference type="PANTHER" id="PTHR44068">
    <property type="entry name" value="ZGC:194242"/>
    <property type="match status" value="1"/>
</dbReference>
<accession>A0A1I1AX31</accession>
<evidence type="ECO:0000256" key="5">
    <source>
        <dbReference type="ARBA" id="ARBA00060542"/>
    </source>
</evidence>